<protein>
    <submittedName>
        <fullName evidence="1">Uncharacterized protein</fullName>
    </submittedName>
</protein>
<proteinExistence type="predicted"/>
<accession>A0A388TB90</accession>
<reference evidence="1 2" key="1">
    <citation type="journal article" date="2019" name="ISME J.">
        <title>Genome analyses of uncultured TG2/ZB3 bacteria in 'Margulisbacteria' specifically attached to ectosymbiotic spirochetes of protists in the termite gut.</title>
        <authorList>
            <person name="Utami Y.D."/>
            <person name="Kuwahara H."/>
            <person name="Igai K."/>
            <person name="Murakami T."/>
            <person name="Sugaya K."/>
            <person name="Morikawa T."/>
            <person name="Nagura Y."/>
            <person name="Yuki M."/>
            <person name="Deevong P."/>
            <person name="Inoue T."/>
            <person name="Kihara K."/>
            <person name="Lo N."/>
            <person name="Yamada A."/>
            <person name="Ohkuma M."/>
            <person name="Hongoh Y."/>
        </authorList>
    </citation>
    <scope>NUCLEOTIDE SEQUENCE [LARGE SCALE GENOMIC DNA]</scope>
    <source>
        <strain evidence="1">NkOx7-01</strain>
    </source>
</reference>
<comment type="caution">
    <text evidence="1">The sequence shown here is derived from an EMBL/GenBank/DDBJ whole genome shotgun (WGS) entry which is preliminary data.</text>
</comment>
<name>A0A388TB90_TERA1</name>
<sequence>MNRLISEKNDPLAVASYPGGLMVQHHKDVDLYYIKLLQEHKFLLPKSGAPGMNRTYDPLLRKLQAQKLKQVYHENMICPIFGKQGDLCIFRRLHVLFSRK</sequence>
<keyword evidence="2" id="KW-1185">Reference proteome</keyword>
<organism evidence="1 2">
    <name type="scientific">Termititenax aidoneus</name>
    <dbReference type="NCBI Taxonomy" id="2218524"/>
    <lineage>
        <taxon>Bacteria</taxon>
        <taxon>Bacillati</taxon>
        <taxon>Candidatus Margulisiibacteriota</taxon>
        <taxon>Candidatus Termititenacia</taxon>
        <taxon>Candidatus Termititenacales</taxon>
        <taxon>Candidatus Termititenacaceae</taxon>
        <taxon>Candidatus Termititenax</taxon>
    </lineage>
</organism>
<gene>
    <name evidence="1" type="ORF">NO1_0964</name>
</gene>
<evidence type="ECO:0000313" key="1">
    <source>
        <dbReference type="EMBL" id="GBR73622.1"/>
    </source>
</evidence>
<dbReference type="EMBL" id="BGZN01000015">
    <property type="protein sequence ID" value="GBR73622.1"/>
    <property type="molecule type" value="Genomic_DNA"/>
</dbReference>
<dbReference type="Proteomes" id="UP000269352">
    <property type="component" value="Unassembled WGS sequence"/>
</dbReference>
<dbReference type="AlphaFoldDB" id="A0A388TB90"/>
<evidence type="ECO:0000313" key="2">
    <source>
        <dbReference type="Proteomes" id="UP000269352"/>
    </source>
</evidence>